<reference evidence="1 2" key="1">
    <citation type="journal article" date="2011" name="J. Bacteriol.">
        <title>Complete genome sequence of 'Vulcanisaeta moutnovskia' strain 768-28, a novel member of the hyperthermophilic crenarchaeal genus vulcanisaeta.</title>
        <authorList>
            <person name="Gumerov V.M."/>
            <person name="Mardanov A.V."/>
            <person name="Beletsky A.V."/>
            <person name="Prokofeva M.I."/>
            <person name="Bonch-Osmolovskaya E.A."/>
            <person name="Ravin N.V."/>
            <person name="Skryabin K.G."/>
        </authorList>
    </citation>
    <scope>NUCLEOTIDE SEQUENCE [LARGE SCALE GENOMIC DNA]</scope>
    <source>
        <strain evidence="1 2">768-28</strain>
    </source>
</reference>
<accession>F0QVB0</accession>
<proteinExistence type="predicted"/>
<dbReference type="KEGG" id="vmo:VMUT_1811"/>
<dbReference type="OrthoDB" id="28369at2157"/>
<dbReference type="eggNOG" id="arCOG13828">
    <property type="taxonomic scope" value="Archaea"/>
</dbReference>
<dbReference type="EMBL" id="CP002529">
    <property type="protein sequence ID" value="ADY02012.1"/>
    <property type="molecule type" value="Genomic_DNA"/>
</dbReference>
<dbReference type="RefSeq" id="WP_013605174.1">
    <property type="nucleotide sequence ID" value="NC_015151.1"/>
</dbReference>
<organism evidence="1 2">
    <name type="scientific">Vulcanisaeta moutnovskia (strain 768-28)</name>
    <dbReference type="NCBI Taxonomy" id="985053"/>
    <lineage>
        <taxon>Archaea</taxon>
        <taxon>Thermoproteota</taxon>
        <taxon>Thermoprotei</taxon>
        <taxon>Thermoproteales</taxon>
        <taxon>Thermoproteaceae</taxon>
        <taxon>Vulcanisaeta</taxon>
    </lineage>
</organism>
<name>F0QVB0_VULM7</name>
<protein>
    <submittedName>
        <fullName evidence="1">H+ transporting ATPase subunit I</fullName>
    </submittedName>
</protein>
<dbReference type="HOGENOM" id="CLU_2662577_0_0_2"/>
<evidence type="ECO:0000313" key="1">
    <source>
        <dbReference type="EMBL" id="ADY02012.1"/>
    </source>
</evidence>
<sequence>MAKNGKRRIVIEVDDRQYEELKKLKQLYHSRSWADLLLRCLDNSLLIAEIIEIHDDVKDISKAISEISRLIREET</sequence>
<gene>
    <name evidence="1" type="ordered locus">VMUT_1811</name>
</gene>
<keyword evidence="2" id="KW-1185">Reference proteome</keyword>
<evidence type="ECO:0000313" key="2">
    <source>
        <dbReference type="Proteomes" id="UP000007485"/>
    </source>
</evidence>
<dbReference type="Proteomes" id="UP000007485">
    <property type="component" value="Chromosome"/>
</dbReference>
<dbReference type="STRING" id="985053.VMUT_1811"/>
<dbReference type="GeneID" id="10289463"/>
<dbReference type="AlphaFoldDB" id="F0QVB0"/>